<dbReference type="AlphaFoldDB" id="A0A3S1B0A9"/>
<dbReference type="Pfam" id="PF04773">
    <property type="entry name" value="FecR"/>
    <property type="match status" value="1"/>
</dbReference>
<dbReference type="GO" id="GO:0016989">
    <property type="term" value="F:sigma factor antagonist activity"/>
    <property type="evidence" value="ECO:0007669"/>
    <property type="project" value="TreeGrafter"/>
</dbReference>
<dbReference type="Proteomes" id="UP000281028">
    <property type="component" value="Unassembled WGS sequence"/>
</dbReference>
<dbReference type="PANTHER" id="PTHR30273:SF2">
    <property type="entry name" value="PROTEIN FECR"/>
    <property type="match status" value="1"/>
</dbReference>
<reference evidence="3" key="1">
    <citation type="submission" date="2020-05" db="EMBL/GenBank/DDBJ databases">
        <title>Chitinophaga laudate sp. nov., isolated from a tropical peat swamp.</title>
        <authorList>
            <person name="Goh C.B.S."/>
            <person name="Lee M.S."/>
            <person name="Parimannan S."/>
            <person name="Pasbakhsh P."/>
            <person name="Yule C.M."/>
            <person name="Rajandas H."/>
            <person name="Loke S."/>
            <person name="Croft L."/>
            <person name="Tan J.B.L."/>
        </authorList>
    </citation>
    <scope>NUCLEOTIDE SEQUENCE</scope>
    <source>
        <strain evidence="3">Mgbs1</strain>
    </source>
</reference>
<accession>A0A3S1B0A9</accession>
<dbReference type="PIRSF" id="PIRSF018266">
    <property type="entry name" value="FecR"/>
    <property type="match status" value="1"/>
</dbReference>
<proteinExistence type="predicted"/>
<feature type="domain" description="Protein FecR C-terminal" evidence="2">
    <location>
        <begin position="249"/>
        <end position="317"/>
    </location>
</feature>
<feature type="domain" description="FecR protein" evidence="1">
    <location>
        <begin position="113"/>
        <end position="199"/>
    </location>
</feature>
<keyword evidence="4" id="KW-1185">Reference proteome</keyword>
<comment type="caution">
    <text evidence="3">The sequence shown here is derived from an EMBL/GenBank/DDBJ whole genome shotgun (WGS) entry which is preliminary data.</text>
</comment>
<dbReference type="PANTHER" id="PTHR30273">
    <property type="entry name" value="PERIPLASMIC SIGNAL SENSOR AND SIGMA FACTOR ACTIVATOR FECR-RELATED"/>
    <property type="match status" value="1"/>
</dbReference>
<dbReference type="Gene3D" id="2.60.120.1440">
    <property type="match status" value="1"/>
</dbReference>
<dbReference type="OrthoDB" id="1523735at2"/>
<dbReference type="Pfam" id="PF16344">
    <property type="entry name" value="FecR_C"/>
    <property type="match status" value="1"/>
</dbReference>
<evidence type="ECO:0000259" key="1">
    <source>
        <dbReference type="Pfam" id="PF04773"/>
    </source>
</evidence>
<evidence type="ECO:0000259" key="2">
    <source>
        <dbReference type="Pfam" id="PF16344"/>
    </source>
</evidence>
<protein>
    <submittedName>
        <fullName evidence="3">FecR family protein</fullName>
    </submittedName>
</protein>
<dbReference type="Gene3D" id="3.55.50.30">
    <property type="match status" value="1"/>
</dbReference>
<dbReference type="EMBL" id="RIAR02000001">
    <property type="protein sequence ID" value="NSL88550.1"/>
    <property type="molecule type" value="Genomic_DNA"/>
</dbReference>
<dbReference type="InterPro" id="IPR012373">
    <property type="entry name" value="Ferrdict_sens_TM"/>
</dbReference>
<gene>
    <name evidence="3" type="ORF">ECE50_017040</name>
</gene>
<sequence>MENGNINNDQLLALLEKYSRHECTEAELQWIRQWYEQLDVSGQQPHAQPGTPAAAALKAQGWETVLDATRVRRKPVYLRTWFRAAAAVLLIGGCSLLVWLRYQPAANIIQAGSAIVQQQLPDGTRIWLNRKSRLTCYPNDNRTVSLEGEAFFDVAQNAAKPFVIHTSRMDIRVLGTSFNVKAYTEDISSETLLVTGAVEITLKNNQQKLRLRPNEKIVLKSANTGSYQIKTNTVNNDSTYNDILWRDNKLVFNHETFEEIAAKMERWYGVRIHIQDASLKNLLFTAVFEQETIDQTLTALQLSAPFHYQINQHDIFITK</sequence>
<dbReference type="InterPro" id="IPR032508">
    <property type="entry name" value="FecR_C"/>
</dbReference>
<evidence type="ECO:0000313" key="4">
    <source>
        <dbReference type="Proteomes" id="UP000281028"/>
    </source>
</evidence>
<evidence type="ECO:0000313" key="3">
    <source>
        <dbReference type="EMBL" id="NSL88550.1"/>
    </source>
</evidence>
<name>A0A3S1B0A9_9BACT</name>
<organism evidence="3 4">
    <name type="scientific">Chitinophaga solisilvae</name>
    <dbReference type="NCBI Taxonomy" id="1233460"/>
    <lineage>
        <taxon>Bacteria</taxon>
        <taxon>Pseudomonadati</taxon>
        <taxon>Bacteroidota</taxon>
        <taxon>Chitinophagia</taxon>
        <taxon>Chitinophagales</taxon>
        <taxon>Chitinophagaceae</taxon>
        <taxon>Chitinophaga</taxon>
    </lineage>
</organism>
<dbReference type="InterPro" id="IPR006860">
    <property type="entry name" value="FecR"/>
</dbReference>